<reference evidence="2 3" key="1">
    <citation type="submission" date="2017-07" db="EMBL/GenBank/DDBJ databases">
        <title>Analysis of two Campylobacter avium genomes and identification of a novel hippuricase gene.</title>
        <authorList>
            <person name="Miller W.G."/>
            <person name="Chapman M.H."/>
            <person name="Yee E."/>
            <person name="Revez J."/>
            <person name="Bono J.L."/>
            <person name="Rossi M."/>
        </authorList>
    </citation>
    <scope>NUCLEOTIDE SEQUENCE [LARGE SCALE GENOMIC DNA]</scope>
    <source>
        <strain evidence="2 3">LMG 24591</strain>
    </source>
</reference>
<keyword evidence="3" id="KW-1185">Reference proteome</keyword>
<dbReference type="KEGG" id="cavi:CAV_0576"/>
<dbReference type="AlphaFoldDB" id="A0A222MWB6"/>
<evidence type="ECO:0000313" key="3">
    <source>
        <dbReference type="Proteomes" id="UP000201169"/>
    </source>
</evidence>
<keyword evidence="1" id="KW-0472">Membrane</keyword>
<accession>A0A222MWB6</accession>
<evidence type="ECO:0000313" key="2">
    <source>
        <dbReference type="EMBL" id="ASQ30243.1"/>
    </source>
</evidence>
<keyword evidence="1" id="KW-0812">Transmembrane</keyword>
<dbReference type="EMBL" id="CP022347">
    <property type="protein sequence ID" value="ASQ30243.1"/>
    <property type="molecule type" value="Genomic_DNA"/>
</dbReference>
<organism evidence="2 3">
    <name type="scientific">Campylobacter avium LMG 24591</name>
    <dbReference type="NCBI Taxonomy" id="522484"/>
    <lineage>
        <taxon>Bacteria</taxon>
        <taxon>Pseudomonadati</taxon>
        <taxon>Campylobacterota</taxon>
        <taxon>Epsilonproteobacteria</taxon>
        <taxon>Campylobacterales</taxon>
        <taxon>Campylobacteraceae</taxon>
        <taxon>Campylobacter</taxon>
    </lineage>
</organism>
<gene>
    <name evidence="2" type="ORF">CAV_0576</name>
</gene>
<feature type="transmembrane region" description="Helical" evidence="1">
    <location>
        <begin position="57"/>
        <end position="80"/>
    </location>
</feature>
<sequence>MAFSLKKTLLAKRIKKFRNRALENWGRTIKEYDLRIDVNSLYSEANDYGYIMAQRGFLGALVNIITNPVNLLILAVYIVVQFIPGLNVIANSTLPAWFSSLVSAANITANIASVVSTAYNQQKLLNAEIGAYGEIASSSLNESVQDARMAKAKSETLTNSLIYAPYEILPKGSVYNDNQLGGQNTNFRYSEPYDAMKGINGELKPLDEAEEMSYNRYQKKDAGNINYANETLGGDVPLVKAISTNEYAMLVDEAYKARCIKSTSGFQKMLEQGYGLGVGDSNTFQYTWNRIDAATIKPFQSQKCQLDFLEKNRAYQKGLLRDFFTQEMYHFKVPEVDIKNQEQSVYETMYKDLKELFATNIPDDEKAMFYVDMLGQVFEAVFLGEEVFSVERIGDMSSVAKYIFYNHKLSPSYNPLTVTNYNNTNYKNSFNLFSTYLFSFDNMKENDFKKMFPTYESFLSFAKFCMGEKTIINNFAYVDIGDKYNLWDNKYLIVDNIEVDIFKISTRTTPNTIGGNNGGVWTYWQHTIDKSKPAFEHPKLIYLDDKEYLANLEDKTIIKFLKDSLEQGFLEIPVKDETQKQELDKLLQKHFDEYVRLLFEEEGV</sequence>
<dbReference type="OrthoDB" id="5313709at2"/>
<dbReference type="Proteomes" id="UP000201169">
    <property type="component" value="Chromosome"/>
</dbReference>
<dbReference type="RefSeq" id="WP_094325014.1">
    <property type="nucleotide sequence ID" value="NZ_CP022347.1"/>
</dbReference>
<proteinExistence type="predicted"/>
<evidence type="ECO:0000256" key="1">
    <source>
        <dbReference type="SAM" id="Phobius"/>
    </source>
</evidence>
<name>A0A222MWB6_9BACT</name>
<protein>
    <submittedName>
        <fullName evidence="2">Uncharacterized protein</fullName>
    </submittedName>
</protein>
<keyword evidence="1" id="KW-1133">Transmembrane helix</keyword>